<keyword evidence="3" id="KW-1185">Reference proteome</keyword>
<dbReference type="RefSeq" id="WP_238722163.1">
    <property type="nucleotide sequence ID" value="NZ_JAHQCW010000024.1"/>
</dbReference>
<protein>
    <submittedName>
        <fullName evidence="2">ORF6N domain-containing protein</fullName>
    </submittedName>
</protein>
<evidence type="ECO:0000313" key="2">
    <source>
        <dbReference type="EMBL" id="MBU9737729.1"/>
    </source>
</evidence>
<evidence type="ECO:0000259" key="1">
    <source>
        <dbReference type="Pfam" id="PF10543"/>
    </source>
</evidence>
<organism evidence="2 3">
    <name type="scientific">Diplocloster agilis</name>
    <dbReference type="NCBI Taxonomy" id="2850323"/>
    <lineage>
        <taxon>Bacteria</taxon>
        <taxon>Bacillati</taxon>
        <taxon>Bacillota</taxon>
        <taxon>Clostridia</taxon>
        <taxon>Lachnospirales</taxon>
        <taxon>Lachnospiraceae</taxon>
        <taxon>Diplocloster</taxon>
    </lineage>
</organism>
<sequence>MDEPRNHLNTEKENSINNLKNMNQSTIQNLVYVIRDQQVMMDCDLAKLYQVETRVLNQAVKRNISRFPESFRFQITSREYEDLKSQFVISSSDNGADNYGGRRTLPYVFTEQGIAMLSAVLKSPTAIQVSIRIMETFVEIRRYMVSSTWMLDKINRLELCQMDYQRRTDKQIEQILDFIADHAEVTQRVFFEGQIYDAFSLLADLVSSAEKTLVLVDNYVDINTLNILSKKKQNVSVFVYTMKRTKLTGKDIENFNSQYPSLEVKYTRTFHDRFMIVDETRAYHIGASLKDAGKKCFAINLLEDNTIIRDITRRLELEAEETG</sequence>
<name>A0A949K030_9FIRM</name>
<dbReference type="Pfam" id="PF10543">
    <property type="entry name" value="ORF6N"/>
    <property type="match status" value="1"/>
</dbReference>
<dbReference type="AlphaFoldDB" id="A0A949K030"/>
<comment type="caution">
    <text evidence="2">The sequence shown here is derived from an EMBL/GenBank/DDBJ whole genome shotgun (WGS) entry which is preliminary data.</text>
</comment>
<dbReference type="EMBL" id="JAHQCW010000024">
    <property type="protein sequence ID" value="MBU9737729.1"/>
    <property type="molecule type" value="Genomic_DNA"/>
</dbReference>
<evidence type="ECO:0000313" key="3">
    <source>
        <dbReference type="Proteomes" id="UP000712157"/>
    </source>
</evidence>
<dbReference type="InterPro" id="IPR018873">
    <property type="entry name" value="KilA-N_DNA-bd_domain"/>
</dbReference>
<reference evidence="2" key="1">
    <citation type="submission" date="2021-06" db="EMBL/GenBank/DDBJ databases">
        <title>Description of novel taxa of the family Lachnospiraceae.</title>
        <authorList>
            <person name="Chaplin A.V."/>
            <person name="Sokolova S.R."/>
            <person name="Pikina A.P."/>
            <person name="Korzhanova M."/>
            <person name="Belova V."/>
            <person name="Korostin D."/>
            <person name="Efimov B.A."/>
        </authorList>
    </citation>
    <scope>NUCLEOTIDE SEQUENCE</scope>
    <source>
        <strain evidence="2">ASD5720</strain>
    </source>
</reference>
<dbReference type="Proteomes" id="UP000712157">
    <property type="component" value="Unassembled WGS sequence"/>
</dbReference>
<feature type="domain" description="KilA-N DNA-binding" evidence="1">
    <location>
        <begin position="30"/>
        <end position="120"/>
    </location>
</feature>
<proteinExistence type="predicted"/>
<accession>A0A949K030</accession>
<gene>
    <name evidence="2" type="ORF">KTH89_14375</name>
</gene>